<dbReference type="EMBL" id="FNHI01000035">
    <property type="protein sequence ID" value="SDN71904.1"/>
    <property type="molecule type" value="Genomic_DNA"/>
</dbReference>
<reference evidence="2" key="1">
    <citation type="submission" date="2016-10" db="EMBL/GenBank/DDBJ databases">
        <authorList>
            <person name="Varghese N."/>
            <person name="Submissions S."/>
        </authorList>
    </citation>
    <scope>NUCLEOTIDE SEQUENCE [LARGE SCALE GENOMIC DNA]</scope>
    <source>
        <strain evidence="2">CGMCC 4.7042</strain>
    </source>
</reference>
<sequence length="99" mass="9888">MSTQLSDLLPDFADVDGLGGADCPAGGHCAALARGGAGFALNRGPAARTGGCPPPRQRAPGTRAERIGHWDAASVMAVATATMTNRTGTTAAEREAVSP</sequence>
<accession>A0A1H0DP17</accession>
<evidence type="ECO:0000313" key="1">
    <source>
        <dbReference type="EMBL" id="SDN71904.1"/>
    </source>
</evidence>
<name>A0A1H0DP17_9ACTN</name>
<gene>
    <name evidence="1" type="ORF">SAMN05444921_13526</name>
</gene>
<dbReference type="AlphaFoldDB" id="A0A1H0DP17"/>
<proteinExistence type="predicted"/>
<protein>
    <submittedName>
        <fullName evidence="1">Uncharacterized protein</fullName>
    </submittedName>
</protein>
<evidence type="ECO:0000313" key="2">
    <source>
        <dbReference type="Proteomes" id="UP000199063"/>
    </source>
</evidence>
<organism evidence="1 2">
    <name type="scientific">Streptomyces wuyuanensis</name>
    <dbReference type="NCBI Taxonomy" id="1196353"/>
    <lineage>
        <taxon>Bacteria</taxon>
        <taxon>Bacillati</taxon>
        <taxon>Actinomycetota</taxon>
        <taxon>Actinomycetes</taxon>
        <taxon>Kitasatosporales</taxon>
        <taxon>Streptomycetaceae</taxon>
        <taxon>Streptomyces</taxon>
    </lineage>
</organism>
<dbReference type="Proteomes" id="UP000199063">
    <property type="component" value="Unassembled WGS sequence"/>
</dbReference>
<keyword evidence="2" id="KW-1185">Reference proteome</keyword>